<feature type="compositionally biased region" description="Basic and acidic residues" evidence="1">
    <location>
        <begin position="40"/>
        <end position="53"/>
    </location>
</feature>
<dbReference type="AlphaFoldDB" id="A0A7S1QWN5"/>
<sequence>MDSVRLPTVFGRRAAAAPPKRSPRSGRGRGASRSPSQSPRQREATQPEQKTVRTFDATTGQVVVTAGGAPSRAKLVAEHYTGFLRDEQKVREVGDYVSRLPLSRQKELAIESAQRRNAAELERMVQRDVFDESISRQRAQVSLRMAVEHMVGNLRHDTRELSLIRIHSAAVDSILHAEAERIADQIIKRHLAKVVPDSTTSVDILEMTLDAWRRMHVPDPPRRVIEVKPPRRSPNGRRASFRGGNL</sequence>
<accession>A0A7S1QWN5</accession>
<gene>
    <name evidence="2" type="ORF">NDES1114_LOCUS32467</name>
</gene>
<name>A0A7S1QWN5_NEODS</name>
<feature type="region of interest" description="Disordered" evidence="1">
    <location>
        <begin position="1"/>
        <end position="55"/>
    </location>
</feature>
<reference evidence="2" key="1">
    <citation type="submission" date="2021-01" db="EMBL/GenBank/DDBJ databases">
        <authorList>
            <person name="Corre E."/>
            <person name="Pelletier E."/>
            <person name="Niang G."/>
            <person name="Scheremetjew M."/>
            <person name="Finn R."/>
            <person name="Kale V."/>
            <person name="Holt S."/>
            <person name="Cochrane G."/>
            <person name="Meng A."/>
            <person name="Brown T."/>
            <person name="Cohen L."/>
        </authorList>
    </citation>
    <scope>NUCLEOTIDE SEQUENCE</scope>
    <source>
        <strain evidence="2">CCAP 1951/1</strain>
    </source>
</reference>
<evidence type="ECO:0000256" key="1">
    <source>
        <dbReference type="SAM" id="MobiDB-lite"/>
    </source>
</evidence>
<proteinExistence type="predicted"/>
<feature type="region of interest" description="Disordered" evidence="1">
    <location>
        <begin position="222"/>
        <end position="246"/>
    </location>
</feature>
<protein>
    <submittedName>
        <fullName evidence="2">Uncharacterized protein</fullName>
    </submittedName>
</protein>
<dbReference type="EMBL" id="HBGF01048584">
    <property type="protein sequence ID" value="CAD9150333.1"/>
    <property type="molecule type" value="Transcribed_RNA"/>
</dbReference>
<organism evidence="2">
    <name type="scientific">Neobodo designis</name>
    <name type="common">Flagellated protozoan</name>
    <name type="synonym">Bodo designis</name>
    <dbReference type="NCBI Taxonomy" id="312471"/>
    <lineage>
        <taxon>Eukaryota</taxon>
        <taxon>Discoba</taxon>
        <taxon>Euglenozoa</taxon>
        <taxon>Kinetoplastea</taxon>
        <taxon>Metakinetoplastina</taxon>
        <taxon>Neobodonida</taxon>
        <taxon>Neobodo</taxon>
    </lineage>
</organism>
<evidence type="ECO:0000313" key="2">
    <source>
        <dbReference type="EMBL" id="CAD9150333.1"/>
    </source>
</evidence>